<dbReference type="SMART" id="SM00980">
    <property type="entry name" value="THAP"/>
    <property type="match status" value="1"/>
</dbReference>
<proteinExistence type="predicted"/>
<dbReference type="PANTHER" id="PTHR46600">
    <property type="entry name" value="THAP DOMAIN-CONTAINING"/>
    <property type="match status" value="1"/>
</dbReference>
<keyword evidence="3" id="KW-0862">Zinc</keyword>
<dbReference type="InterPro" id="IPR026516">
    <property type="entry name" value="THAP1/10"/>
</dbReference>
<keyword evidence="2 5" id="KW-0863">Zinc-finger</keyword>
<dbReference type="EMBL" id="HBUE01028138">
    <property type="protein sequence ID" value="CAG6455287.1"/>
    <property type="molecule type" value="Transcribed_RNA"/>
</dbReference>
<organism evidence="7">
    <name type="scientific">Culex pipiens</name>
    <name type="common">House mosquito</name>
    <dbReference type="NCBI Taxonomy" id="7175"/>
    <lineage>
        <taxon>Eukaryota</taxon>
        <taxon>Metazoa</taxon>
        <taxon>Ecdysozoa</taxon>
        <taxon>Arthropoda</taxon>
        <taxon>Hexapoda</taxon>
        <taxon>Insecta</taxon>
        <taxon>Pterygota</taxon>
        <taxon>Neoptera</taxon>
        <taxon>Endopterygota</taxon>
        <taxon>Diptera</taxon>
        <taxon>Nematocera</taxon>
        <taxon>Culicoidea</taxon>
        <taxon>Culicidae</taxon>
        <taxon>Culicinae</taxon>
        <taxon>Culicini</taxon>
        <taxon>Culex</taxon>
        <taxon>Culex</taxon>
    </lineage>
</organism>
<keyword evidence="4 5" id="KW-0238">DNA-binding</keyword>
<evidence type="ECO:0000256" key="3">
    <source>
        <dbReference type="ARBA" id="ARBA00022833"/>
    </source>
</evidence>
<dbReference type="EMBL" id="HBUE01274674">
    <property type="protein sequence ID" value="CAG6565679.1"/>
    <property type="molecule type" value="Transcribed_RNA"/>
</dbReference>
<dbReference type="PROSITE" id="PS50950">
    <property type="entry name" value="ZF_THAP"/>
    <property type="match status" value="1"/>
</dbReference>
<dbReference type="PANTHER" id="PTHR46600:SF11">
    <property type="entry name" value="THAP DOMAIN-CONTAINING PROTEIN 10"/>
    <property type="match status" value="1"/>
</dbReference>
<sequence>MGRTCFFPGCRSRDGNFISFHAFPVDEPTLGIWKAFCGRENATHRNLLCSVHFEPACFRDPSRSSKGLLKTAVPTLKVPELEAHGVEFLDGFETEVHRALQNHPAIETLENAIWMTRQSCKK</sequence>
<evidence type="ECO:0000256" key="2">
    <source>
        <dbReference type="ARBA" id="ARBA00022771"/>
    </source>
</evidence>
<reference evidence="7" key="1">
    <citation type="submission" date="2021-05" db="EMBL/GenBank/DDBJ databases">
        <authorList>
            <person name="Alioto T."/>
            <person name="Alioto T."/>
            <person name="Gomez Garrido J."/>
        </authorList>
    </citation>
    <scope>NUCLEOTIDE SEQUENCE</scope>
</reference>
<evidence type="ECO:0000256" key="1">
    <source>
        <dbReference type="ARBA" id="ARBA00022723"/>
    </source>
</evidence>
<evidence type="ECO:0000256" key="5">
    <source>
        <dbReference type="PROSITE-ProRule" id="PRU00309"/>
    </source>
</evidence>
<evidence type="ECO:0000259" key="6">
    <source>
        <dbReference type="PROSITE" id="PS50950"/>
    </source>
</evidence>
<dbReference type="GO" id="GO:0008270">
    <property type="term" value="F:zinc ion binding"/>
    <property type="evidence" value="ECO:0007669"/>
    <property type="project" value="UniProtKB-KW"/>
</dbReference>
<dbReference type="Pfam" id="PF05485">
    <property type="entry name" value="THAP"/>
    <property type="match status" value="1"/>
</dbReference>
<evidence type="ECO:0000256" key="4">
    <source>
        <dbReference type="ARBA" id="ARBA00023125"/>
    </source>
</evidence>
<name>A0A8D8J364_CULPI</name>
<dbReference type="InterPro" id="IPR006612">
    <property type="entry name" value="THAP_Znf"/>
</dbReference>
<dbReference type="AlphaFoldDB" id="A0A8D8J364"/>
<accession>A0A8D8J364</accession>
<protein>
    <submittedName>
        <fullName evidence="7">(northern house mosquito) hypothetical protein</fullName>
    </submittedName>
</protein>
<dbReference type="SMART" id="SM00692">
    <property type="entry name" value="DM3"/>
    <property type="match status" value="1"/>
</dbReference>
<dbReference type="SUPFAM" id="SSF57716">
    <property type="entry name" value="Glucocorticoid receptor-like (DNA-binding domain)"/>
    <property type="match status" value="1"/>
</dbReference>
<feature type="domain" description="THAP-type" evidence="6">
    <location>
        <begin position="1"/>
        <end position="77"/>
    </location>
</feature>
<dbReference type="GO" id="GO:0043565">
    <property type="term" value="F:sequence-specific DNA binding"/>
    <property type="evidence" value="ECO:0007669"/>
    <property type="project" value="InterPro"/>
</dbReference>
<keyword evidence="1" id="KW-0479">Metal-binding</keyword>
<evidence type="ECO:0000313" key="7">
    <source>
        <dbReference type="EMBL" id="CAG6565679.1"/>
    </source>
</evidence>
<dbReference type="EMBL" id="HBUE01169296">
    <property type="protein sequence ID" value="CAG6514192.1"/>
    <property type="molecule type" value="Transcribed_RNA"/>
</dbReference>